<keyword evidence="5" id="KW-0539">Nucleus</keyword>
<evidence type="ECO:0000256" key="6">
    <source>
        <dbReference type="PROSITE-ProRule" id="PRU00035"/>
    </source>
</evidence>
<feature type="region of interest" description="Disordered" evidence="7">
    <location>
        <begin position="453"/>
        <end position="498"/>
    </location>
</feature>
<dbReference type="FunCoup" id="A0A3N4LWE9">
    <property type="interactions" value="402"/>
</dbReference>
<name>A0A3N4LWE9_9PEZI</name>
<dbReference type="SUPFAM" id="SSF47370">
    <property type="entry name" value="Bromodomain"/>
    <property type="match status" value="1"/>
</dbReference>
<feature type="compositionally biased region" description="Gly residues" evidence="7">
    <location>
        <begin position="262"/>
        <end position="272"/>
    </location>
</feature>
<feature type="compositionally biased region" description="Acidic residues" evidence="7">
    <location>
        <begin position="133"/>
        <end position="143"/>
    </location>
</feature>
<evidence type="ECO:0000313" key="9">
    <source>
        <dbReference type="EMBL" id="RPB25502.1"/>
    </source>
</evidence>
<dbReference type="CDD" id="cd22927">
    <property type="entry name" value="HFD_SPT7"/>
    <property type="match status" value="1"/>
</dbReference>
<organism evidence="9 10">
    <name type="scientific">Terfezia boudieri ATCC MYA-4762</name>
    <dbReference type="NCBI Taxonomy" id="1051890"/>
    <lineage>
        <taxon>Eukaryota</taxon>
        <taxon>Fungi</taxon>
        <taxon>Dikarya</taxon>
        <taxon>Ascomycota</taxon>
        <taxon>Pezizomycotina</taxon>
        <taxon>Pezizomycetes</taxon>
        <taxon>Pezizales</taxon>
        <taxon>Pezizaceae</taxon>
        <taxon>Terfezia</taxon>
    </lineage>
</organism>
<evidence type="ECO:0000256" key="2">
    <source>
        <dbReference type="ARBA" id="ARBA00023015"/>
    </source>
</evidence>
<feature type="compositionally biased region" description="Acidic residues" evidence="7">
    <location>
        <begin position="453"/>
        <end position="470"/>
    </location>
</feature>
<dbReference type="EMBL" id="ML121537">
    <property type="protein sequence ID" value="RPB25502.1"/>
    <property type="molecule type" value="Genomic_DNA"/>
</dbReference>
<dbReference type="InParanoid" id="A0A3N4LWE9"/>
<dbReference type="FunFam" id="1.10.20.10:FF:000072">
    <property type="entry name" value="Transcriptional activator spt7"/>
    <property type="match status" value="1"/>
</dbReference>
<proteinExistence type="predicted"/>
<keyword evidence="4" id="KW-0804">Transcription</keyword>
<dbReference type="InterPro" id="IPR001487">
    <property type="entry name" value="Bromodomain"/>
</dbReference>
<dbReference type="Proteomes" id="UP000267821">
    <property type="component" value="Unassembled WGS sequence"/>
</dbReference>
<sequence length="1082" mass="119808">MSSHAGPSQWQRMQSLRDSSNDGFGFTPYHHQHQHSQHHYNSSSLSSRARANSFSGGDAGAQNNSNSTATTAGPAEAEKSQEDEAQEAKMHAFRERFQKSEKHIDRLFRSKRPCCRSDFHDGDDGGDFGTVDLGDDMDSDEGGIDAIPAKPVLPAPTRRIVEDDYDDDDEDDEPPPKKQAVSAKSSGGLLDIPKAIVPHNAEAKKSPAATREKLEEDRKAAEEAAKRALSNMFFTLENDRDAMLEQQKLEESDRQVNAEHNGPGGEGAGGFQGKLSSVNLGASSLTLKHLITRIDAQRERVILSDMELRSLISEVRKNRSKWASEDKIGQEELYEAAEKVTIELRAYTEHSTAFLNRVNKREVPDYFTGRWARLIKTPMDLGTVLKKLKQLAYKSKAEFVADLDLIWQNCFTYNGDPNHYLRKHAKAMQKKMLEMIPLIPDITIRDRAEVEAEEAGAAEVDADAESDDEPIMSTRGRKGPGTTKAKKTRGTPARVGTPEVKPLTVNLHRADSQPPGNDISQANGSQNGFGTPGPAGGTPVPGMTHMDLDHVDKLDDDTADAEYQAWKTMTKRGRAQITGERHKLFRHDRLAPDEPALLRTRDGMGRYLRKEARHFHQNDEDRMPSDSPRVVDKLVEEGGSDEAPLIPDYYEPLSTVPELPWNVEWRPGEEVDILGNQLRLGKKDIFKAPSTGLVNKMDANMRQMQETRKICSKISVIKQMQTQTQIYANQFSKYNPEQFVERDVDDYVVSEDGPIFAETVCRAALQRSLGKIFYHTGFEEFQPTAMEAVTDIAADYFKKLAKTVMLYRESPAGFSDQEVVLHALHENGVDLDAVESYIRDDVYRLGSKLDVIHERMRGHLADLLRPAFQDTNGDGSALFNDGSEQFIGGDFAEDIGDDFFGFKELGLDKEFGLDTLSVPLHLLQVRIRNPAESQAHAAAHADGYKPPPPFEPLTIELLKPQIGIVQNFFLAKLHAGVGVNEQGALIEDEELPIKQRAPKPRLPPTGKISVPRKRPLQQQGGGNKKKKKLNPVEEKKEAAGKKGAAVKGAAGMERAMSKMSDVDGGEAGGGGGMISPESMVAP</sequence>
<gene>
    <name evidence="9" type="ORF">L211DRAFT_822207</name>
</gene>
<dbReference type="InterPro" id="IPR036427">
    <property type="entry name" value="Bromodomain-like_sf"/>
</dbReference>
<feature type="compositionally biased region" description="Acidic residues" evidence="7">
    <location>
        <begin position="163"/>
        <end position="173"/>
    </location>
</feature>
<dbReference type="GO" id="GO:0000124">
    <property type="term" value="C:SAGA complex"/>
    <property type="evidence" value="ECO:0007669"/>
    <property type="project" value="InterPro"/>
</dbReference>
<feature type="domain" description="Bromo" evidence="8">
    <location>
        <begin position="346"/>
        <end position="421"/>
    </location>
</feature>
<feature type="compositionally biased region" description="Basic and acidic residues" evidence="7">
    <location>
        <begin position="1030"/>
        <end position="1040"/>
    </location>
</feature>
<feature type="region of interest" description="Disordered" evidence="7">
    <location>
        <begin position="250"/>
        <end position="272"/>
    </location>
</feature>
<dbReference type="Pfam" id="PF07524">
    <property type="entry name" value="Bromo_TP"/>
    <property type="match status" value="1"/>
</dbReference>
<feature type="region of interest" description="Disordered" evidence="7">
    <location>
        <begin position="1"/>
        <end position="101"/>
    </location>
</feature>
<keyword evidence="2" id="KW-0805">Transcription regulation</keyword>
<keyword evidence="10" id="KW-1185">Reference proteome</keyword>
<dbReference type="GO" id="GO:0005198">
    <property type="term" value="F:structural molecule activity"/>
    <property type="evidence" value="ECO:0007669"/>
    <property type="project" value="TreeGrafter"/>
</dbReference>
<feature type="region of interest" description="Disordered" evidence="7">
    <location>
        <begin position="511"/>
        <end position="538"/>
    </location>
</feature>
<feature type="compositionally biased region" description="Polar residues" evidence="7">
    <location>
        <begin position="1"/>
        <end position="22"/>
    </location>
</feature>
<dbReference type="PANTHER" id="PTHR47343:SF1">
    <property type="entry name" value="TRANSCRIPTIONAL ACTIVATOR SPT7"/>
    <property type="match status" value="1"/>
</dbReference>
<dbReference type="AlphaFoldDB" id="A0A3N4LWE9"/>
<feature type="compositionally biased region" description="Basic and acidic residues" evidence="7">
    <location>
        <begin position="201"/>
        <end position="222"/>
    </location>
</feature>
<dbReference type="GO" id="GO:0046982">
    <property type="term" value="F:protein heterodimerization activity"/>
    <property type="evidence" value="ECO:0007669"/>
    <property type="project" value="InterPro"/>
</dbReference>
<feature type="compositionally biased region" description="Polar residues" evidence="7">
    <location>
        <begin position="514"/>
        <end position="526"/>
    </location>
</feature>
<dbReference type="GO" id="GO:0006357">
    <property type="term" value="P:regulation of transcription by RNA polymerase II"/>
    <property type="evidence" value="ECO:0007669"/>
    <property type="project" value="TreeGrafter"/>
</dbReference>
<evidence type="ECO:0000313" key="10">
    <source>
        <dbReference type="Proteomes" id="UP000267821"/>
    </source>
</evidence>
<keyword evidence="3 6" id="KW-0103">Bromodomain</keyword>
<protein>
    <recommendedName>
        <fullName evidence="8">Bromo domain-containing protein</fullName>
    </recommendedName>
</protein>
<evidence type="ECO:0000259" key="8">
    <source>
        <dbReference type="PROSITE" id="PS50014"/>
    </source>
</evidence>
<dbReference type="Pfam" id="PF00439">
    <property type="entry name" value="Bromodomain"/>
    <property type="match status" value="1"/>
</dbReference>
<feature type="region of interest" description="Disordered" evidence="7">
    <location>
        <begin position="113"/>
        <end position="222"/>
    </location>
</feature>
<evidence type="ECO:0000256" key="3">
    <source>
        <dbReference type="ARBA" id="ARBA00023117"/>
    </source>
</evidence>
<dbReference type="SMART" id="SM00297">
    <property type="entry name" value="BROMO"/>
    <property type="match status" value="1"/>
</dbReference>
<dbReference type="PANTHER" id="PTHR47343">
    <property type="entry name" value="TRANSCRIPTIONAL ACTIVATOR SPT7"/>
    <property type="match status" value="1"/>
</dbReference>
<accession>A0A3N4LWE9</accession>
<evidence type="ECO:0000256" key="7">
    <source>
        <dbReference type="SAM" id="MobiDB-lite"/>
    </source>
</evidence>
<dbReference type="PRINTS" id="PR00503">
    <property type="entry name" value="BROMODOMAIN"/>
</dbReference>
<dbReference type="GO" id="GO:0006325">
    <property type="term" value="P:chromatin organization"/>
    <property type="evidence" value="ECO:0007669"/>
    <property type="project" value="UniProtKB-ARBA"/>
</dbReference>
<dbReference type="InterPro" id="IPR037782">
    <property type="entry name" value="Spt7"/>
</dbReference>
<feature type="compositionally biased region" description="Low complexity" evidence="7">
    <location>
        <begin position="1041"/>
        <end position="1051"/>
    </location>
</feature>
<dbReference type="Gene3D" id="1.10.20.10">
    <property type="entry name" value="Histone, subunit A"/>
    <property type="match status" value="1"/>
</dbReference>
<feature type="compositionally biased region" description="Basic and acidic residues" evidence="7">
    <location>
        <begin position="76"/>
        <end position="101"/>
    </location>
</feature>
<dbReference type="Gene3D" id="1.20.920.10">
    <property type="entry name" value="Bromodomain-like"/>
    <property type="match status" value="1"/>
</dbReference>
<evidence type="ECO:0000256" key="5">
    <source>
        <dbReference type="ARBA" id="ARBA00023242"/>
    </source>
</evidence>
<dbReference type="OrthoDB" id="21449at2759"/>
<dbReference type="InterPro" id="IPR006565">
    <property type="entry name" value="BTP"/>
</dbReference>
<dbReference type="GO" id="GO:0005634">
    <property type="term" value="C:nucleus"/>
    <property type="evidence" value="ECO:0007669"/>
    <property type="project" value="UniProtKB-SubCell"/>
</dbReference>
<evidence type="ECO:0000256" key="4">
    <source>
        <dbReference type="ARBA" id="ARBA00023163"/>
    </source>
</evidence>
<dbReference type="InterPro" id="IPR009072">
    <property type="entry name" value="Histone-fold"/>
</dbReference>
<feature type="region of interest" description="Disordered" evidence="7">
    <location>
        <begin position="990"/>
        <end position="1082"/>
    </location>
</feature>
<dbReference type="GO" id="GO:0046695">
    <property type="term" value="C:SLIK (SAGA-like) complex"/>
    <property type="evidence" value="ECO:0007669"/>
    <property type="project" value="InterPro"/>
</dbReference>
<dbReference type="CDD" id="cd05510">
    <property type="entry name" value="Bromo_SPT7_like"/>
    <property type="match status" value="1"/>
</dbReference>
<dbReference type="PROSITE" id="PS50014">
    <property type="entry name" value="BROMODOMAIN_2"/>
    <property type="match status" value="1"/>
</dbReference>
<comment type="subcellular location">
    <subcellularLocation>
        <location evidence="1">Nucleus</location>
    </subcellularLocation>
</comment>
<feature type="compositionally biased region" description="Polar residues" evidence="7">
    <location>
        <begin position="49"/>
        <end position="71"/>
    </location>
</feature>
<reference evidence="9 10" key="1">
    <citation type="journal article" date="2018" name="Nat. Ecol. Evol.">
        <title>Pezizomycetes genomes reveal the molecular basis of ectomycorrhizal truffle lifestyle.</title>
        <authorList>
            <person name="Murat C."/>
            <person name="Payen T."/>
            <person name="Noel B."/>
            <person name="Kuo A."/>
            <person name="Morin E."/>
            <person name="Chen J."/>
            <person name="Kohler A."/>
            <person name="Krizsan K."/>
            <person name="Balestrini R."/>
            <person name="Da Silva C."/>
            <person name="Montanini B."/>
            <person name="Hainaut M."/>
            <person name="Levati E."/>
            <person name="Barry K.W."/>
            <person name="Belfiori B."/>
            <person name="Cichocki N."/>
            <person name="Clum A."/>
            <person name="Dockter R.B."/>
            <person name="Fauchery L."/>
            <person name="Guy J."/>
            <person name="Iotti M."/>
            <person name="Le Tacon F."/>
            <person name="Lindquist E.A."/>
            <person name="Lipzen A."/>
            <person name="Malagnac F."/>
            <person name="Mello A."/>
            <person name="Molinier V."/>
            <person name="Miyauchi S."/>
            <person name="Poulain J."/>
            <person name="Riccioni C."/>
            <person name="Rubini A."/>
            <person name="Sitrit Y."/>
            <person name="Splivallo R."/>
            <person name="Traeger S."/>
            <person name="Wang M."/>
            <person name="Zifcakova L."/>
            <person name="Wipf D."/>
            <person name="Zambonelli A."/>
            <person name="Paolocci F."/>
            <person name="Nowrousian M."/>
            <person name="Ottonello S."/>
            <person name="Baldrian P."/>
            <person name="Spatafora J.W."/>
            <person name="Henrissat B."/>
            <person name="Nagy L.G."/>
            <person name="Aury J.M."/>
            <person name="Wincker P."/>
            <person name="Grigoriev I.V."/>
            <person name="Bonfante P."/>
            <person name="Martin F.M."/>
        </authorList>
    </citation>
    <scope>NUCLEOTIDE SEQUENCE [LARGE SCALE GENOMIC DNA]</scope>
    <source>
        <strain evidence="9 10">ATCC MYA-4762</strain>
    </source>
</reference>
<dbReference type="STRING" id="1051890.A0A3N4LWE9"/>
<evidence type="ECO:0000256" key="1">
    <source>
        <dbReference type="ARBA" id="ARBA00004123"/>
    </source>
</evidence>